<sequence>MSPVQPPALVLVTGANGYVASWVVHNLLHKGFSVRATVRSHGKGKHFAEEGSWSKPFFDDGKLEVVVVEDITKEGAFDDAVKGVDAIEHTASPVTLNADDPQELIVPAVNGTLNVLKSALKIGSIKRVVITGSCASIVEILPQPKVFNESDWDEQAIREVNEMGRGARPMLKYRASKTLAEKAAWDWYKEHKSKIDWDLVVLNPPYVFGPTIQAVSTPKDLGASMLDLHNTIFVPGYKSKEGLYASSSYVDVRDLGEAHVRALLRDEAGGERIIISSVDVAHSLEPNPIPSHPDLHKGFPYETEKPVYMIRYDGTKAGKLLHMGSWEAPEGVSDWYRLKGKEEITRDVLADCERRGW</sequence>
<keyword evidence="2" id="KW-1185">Reference proteome</keyword>
<evidence type="ECO:0000313" key="2">
    <source>
        <dbReference type="Proteomes" id="UP000308600"/>
    </source>
</evidence>
<dbReference type="EMBL" id="ML208542">
    <property type="protein sequence ID" value="TFK63059.1"/>
    <property type="molecule type" value="Genomic_DNA"/>
</dbReference>
<accession>A0ACD3ACD2</accession>
<proteinExistence type="predicted"/>
<reference evidence="1 2" key="1">
    <citation type="journal article" date="2019" name="Nat. Ecol. Evol.">
        <title>Megaphylogeny resolves global patterns of mushroom evolution.</title>
        <authorList>
            <person name="Varga T."/>
            <person name="Krizsan K."/>
            <person name="Foldi C."/>
            <person name="Dima B."/>
            <person name="Sanchez-Garcia M."/>
            <person name="Sanchez-Ramirez S."/>
            <person name="Szollosi G.J."/>
            <person name="Szarkandi J.G."/>
            <person name="Papp V."/>
            <person name="Albert L."/>
            <person name="Andreopoulos W."/>
            <person name="Angelini C."/>
            <person name="Antonin V."/>
            <person name="Barry K.W."/>
            <person name="Bougher N.L."/>
            <person name="Buchanan P."/>
            <person name="Buyck B."/>
            <person name="Bense V."/>
            <person name="Catcheside P."/>
            <person name="Chovatia M."/>
            <person name="Cooper J."/>
            <person name="Damon W."/>
            <person name="Desjardin D."/>
            <person name="Finy P."/>
            <person name="Geml J."/>
            <person name="Haridas S."/>
            <person name="Hughes K."/>
            <person name="Justo A."/>
            <person name="Karasinski D."/>
            <person name="Kautmanova I."/>
            <person name="Kiss B."/>
            <person name="Kocsube S."/>
            <person name="Kotiranta H."/>
            <person name="LaButti K.M."/>
            <person name="Lechner B.E."/>
            <person name="Liimatainen K."/>
            <person name="Lipzen A."/>
            <person name="Lukacs Z."/>
            <person name="Mihaltcheva S."/>
            <person name="Morgado L.N."/>
            <person name="Niskanen T."/>
            <person name="Noordeloos M.E."/>
            <person name="Ohm R.A."/>
            <person name="Ortiz-Santana B."/>
            <person name="Ovrebo C."/>
            <person name="Racz N."/>
            <person name="Riley R."/>
            <person name="Savchenko A."/>
            <person name="Shiryaev A."/>
            <person name="Soop K."/>
            <person name="Spirin V."/>
            <person name="Szebenyi C."/>
            <person name="Tomsovsky M."/>
            <person name="Tulloss R.E."/>
            <person name="Uehling J."/>
            <person name="Grigoriev I.V."/>
            <person name="Vagvolgyi C."/>
            <person name="Papp T."/>
            <person name="Martin F.M."/>
            <person name="Miettinen O."/>
            <person name="Hibbett D.S."/>
            <person name="Nagy L.G."/>
        </authorList>
    </citation>
    <scope>NUCLEOTIDE SEQUENCE [LARGE SCALE GENOMIC DNA]</scope>
    <source>
        <strain evidence="1 2">NL-1719</strain>
    </source>
</reference>
<gene>
    <name evidence="1" type="ORF">BDN72DRAFT_848056</name>
</gene>
<organism evidence="1 2">
    <name type="scientific">Pluteus cervinus</name>
    <dbReference type="NCBI Taxonomy" id="181527"/>
    <lineage>
        <taxon>Eukaryota</taxon>
        <taxon>Fungi</taxon>
        <taxon>Dikarya</taxon>
        <taxon>Basidiomycota</taxon>
        <taxon>Agaricomycotina</taxon>
        <taxon>Agaricomycetes</taxon>
        <taxon>Agaricomycetidae</taxon>
        <taxon>Agaricales</taxon>
        <taxon>Pluteineae</taxon>
        <taxon>Pluteaceae</taxon>
        <taxon>Pluteus</taxon>
    </lineage>
</organism>
<name>A0ACD3ACD2_9AGAR</name>
<dbReference type="Proteomes" id="UP000308600">
    <property type="component" value="Unassembled WGS sequence"/>
</dbReference>
<protein>
    <submittedName>
        <fullName evidence="1">D-lactaldehyde dehydrogenase</fullName>
    </submittedName>
</protein>
<evidence type="ECO:0000313" key="1">
    <source>
        <dbReference type="EMBL" id="TFK63059.1"/>
    </source>
</evidence>